<proteinExistence type="predicted"/>
<dbReference type="EMBL" id="OZ034825">
    <property type="protein sequence ID" value="CAL1680684.1"/>
    <property type="molecule type" value="Genomic_DNA"/>
</dbReference>
<sequence>MRVPVVLSAFPTLFRNKWTFKLQPRTPSVVGTWPSQWMPITDAAVASARQIRVIISSCLLQHACLAL</sequence>
<dbReference type="Proteomes" id="UP001497644">
    <property type="component" value="Chromosome 2"/>
</dbReference>
<reference evidence="1" key="1">
    <citation type="submission" date="2024-04" db="EMBL/GenBank/DDBJ databases">
        <authorList>
            <consortium name="Molecular Ecology Group"/>
        </authorList>
    </citation>
    <scope>NUCLEOTIDE SEQUENCE</scope>
</reference>
<protein>
    <submittedName>
        <fullName evidence="1">Uncharacterized protein</fullName>
    </submittedName>
</protein>
<accession>A0AAV2NMW2</accession>
<dbReference type="AlphaFoldDB" id="A0AAV2NMW2"/>
<gene>
    <name evidence="1" type="ORF">LPLAT_LOCUS6662</name>
</gene>
<organism evidence="1 2">
    <name type="scientific">Lasius platythorax</name>
    <dbReference type="NCBI Taxonomy" id="488582"/>
    <lineage>
        <taxon>Eukaryota</taxon>
        <taxon>Metazoa</taxon>
        <taxon>Ecdysozoa</taxon>
        <taxon>Arthropoda</taxon>
        <taxon>Hexapoda</taxon>
        <taxon>Insecta</taxon>
        <taxon>Pterygota</taxon>
        <taxon>Neoptera</taxon>
        <taxon>Endopterygota</taxon>
        <taxon>Hymenoptera</taxon>
        <taxon>Apocrita</taxon>
        <taxon>Aculeata</taxon>
        <taxon>Formicoidea</taxon>
        <taxon>Formicidae</taxon>
        <taxon>Formicinae</taxon>
        <taxon>Lasius</taxon>
        <taxon>Lasius</taxon>
    </lineage>
</organism>
<keyword evidence="2" id="KW-1185">Reference proteome</keyword>
<name>A0AAV2NMW2_9HYME</name>
<evidence type="ECO:0000313" key="1">
    <source>
        <dbReference type="EMBL" id="CAL1680684.1"/>
    </source>
</evidence>
<evidence type="ECO:0000313" key="2">
    <source>
        <dbReference type="Proteomes" id="UP001497644"/>
    </source>
</evidence>